<dbReference type="GO" id="GO:0003677">
    <property type="term" value="F:DNA binding"/>
    <property type="evidence" value="ECO:0007669"/>
    <property type="project" value="InterPro"/>
</dbReference>
<dbReference type="GO" id="GO:0005658">
    <property type="term" value="C:alpha DNA polymerase:primase complex"/>
    <property type="evidence" value="ECO:0007669"/>
    <property type="project" value="TreeGrafter"/>
</dbReference>
<accession>G0U900</accession>
<evidence type="ECO:0000256" key="1">
    <source>
        <dbReference type="ARBA" id="ARBA00004123"/>
    </source>
</evidence>
<dbReference type="PANTHER" id="PTHR23061">
    <property type="entry name" value="DNA POLYMERASE 2 ALPHA 70 KDA SUBUNIT"/>
    <property type="match status" value="1"/>
</dbReference>
<dbReference type="PANTHER" id="PTHR23061:SF12">
    <property type="entry name" value="DNA POLYMERASE ALPHA SUBUNIT B"/>
    <property type="match status" value="1"/>
</dbReference>
<comment type="subcellular location">
    <subcellularLocation>
        <location evidence="1">Nucleus</location>
    </subcellularLocation>
</comment>
<proteinExistence type="inferred from homology"/>
<dbReference type="OMA" id="CSGPFPR"/>
<evidence type="ECO:0000256" key="6">
    <source>
        <dbReference type="SAM" id="MobiDB-lite"/>
    </source>
</evidence>
<keyword evidence="5" id="KW-0539">Nucleus</keyword>
<evidence type="ECO:0000256" key="3">
    <source>
        <dbReference type="ARBA" id="ARBA00018596"/>
    </source>
</evidence>
<dbReference type="InterPro" id="IPR007185">
    <property type="entry name" value="DNA_pol_a/d/e_bsu"/>
</dbReference>
<keyword evidence="4" id="KW-0235">DNA replication</keyword>
<dbReference type="Pfam" id="PF04042">
    <property type="entry name" value="DNA_pol_E_B"/>
    <property type="match status" value="1"/>
</dbReference>
<evidence type="ECO:0000256" key="2">
    <source>
        <dbReference type="ARBA" id="ARBA00007299"/>
    </source>
</evidence>
<evidence type="ECO:0000259" key="7">
    <source>
        <dbReference type="Pfam" id="PF04042"/>
    </source>
</evidence>
<feature type="domain" description="DNA polymerase alpha/delta/epsilon subunit B" evidence="7">
    <location>
        <begin position="291"/>
        <end position="576"/>
    </location>
</feature>
<evidence type="ECO:0000313" key="8">
    <source>
        <dbReference type="EMBL" id="CCC54082.1"/>
    </source>
</evidence>
<evidence type="ECO:0000256" key="4">
    <source>
        <dbReference type="ARBA" id="ARBA00022705"/>
    </source>
</evidence>
<evidence type="ECO:0000256" key="5">
    <source>
        <dbReference type="ARBA" id="ARBA00023242"/>
    </source>
</evidence>
<reference evidence="8" key="1">
    <citation type="journal article" date="2012" name="Proc. Natl. Acad. Sci. U.S.A.">
        <title>Antigenic diversity is generated by distinct evolutionary mechanisms in African trypanosome species.</title>
        <authorList>
            <person name="Jackson A.P."/>
            <person name="Berry A."/>
            <person name="Aslett M."/>
            <person name="Allison H.C."/>
            <person name="Burton P."/>
            <person name="Vavrova-Anderson J."/>
            <person name="Brown R."/>
            <person name="Browne H."/>
            <person name="Corton N."/>
            <person name="Hauser H."/>
            <person name="Gamble J."/>
            <person name="Gilderthorp R."/>
            <person name="Marcello L."/>
            <person name="McQuillan J."/>
            <person name="Otto T.D."/>
            <person name="Quail M.A."/>
            <person name="Sanders M.J."/>
            <person name="van Tonder A."/>
            <person name="Ginger M.L."/>
            <person name="Field M.C."/>
            <person name="Barry J.D."/>
            <person name="Hertz-Fowler C."/>
            <person name="Berriman M."/>
        </authorList>
    </citation>
    <scope>NUCLEOTIDE SEQUENCE</scope>
    <source>
        <strain evidence="8">Y486</strain>
    </source>
</reference>
<dbReference type="EMBL" id="HE573027">
    <property type="protein sequence ID" value="CCC54082.1"/>
    <property type="molecule type" value="Genomic_DNA"/>
</dbReference>
<name>G0U900_TRYVY</name>
<dbReference type="VEuPathDB" id="TriTrypDB:TvY486_1115660"/>
<sequence length="654" mass="73928">MQQPVRWRAAANLDLLLGAEHPPARITRDRTVVLTTPEGVAVDARNTVKFKDTLYCNRQDYKHSGTRHRLAEYYRHMFSKIFLWEPMHDVGEGKKEESDSQVAKQELPDDATPAAPVGEETLYRAVGIITQMCSPGAMEDELLLPWEFFPISNVDDDEAYAVPLCALTRQTTQMSGLLRIDAENEEERGDGARAGAVAIGDVPAVHDESSGYPDALRLSLYTRLVQAFTGLYPGMAVGVVGEPFKRSSSGVLTALLVRRFVLPIQPSFPWDIHRPLPQPANASPVPTRVHFCSGPFPRREIHQLLRSVTLCALQRGADLLVIGGPLVKEFEDFERDFMTTLQRTFDELLSSYVDTIEETMENYYATQENLLVRRHLKVVLVSHREDVTQIPAIPSTMYGLESADDVWVRSNPCRISVHGIHFGVCNEDVVSDMRERMVERWPTESGSLRRVVEALVRSRLYATVYELPAVKHDLRHLHVLRMDFVPQHDDDSHEIDLKDDSAAWASWNAVRLSSDASRRLEYVPDDSLKRETKRIKHEKNDAEEQWPYTFDSNLCKPAVEWMPHVMFLPSTRPRFAVVTHQHNETNLDDVANASGVLVINQEVWSRRAGPRFQLRVVEVTVLDSERVVHHGASEATGVSCGVIHFIDSTATQQS</sequence>
<dbReference type="GO" id="GO:0006270">
    <property type="term" value="P:DNA replication initiation"/>
    <property type="evidence" value="ECO:0007669"/>
    <property type="project" value="TreeGrafter"/>
</dbReference>
<dbReference type="InterPro" id="IPR016722">
    <property type="entry name" value="DNA_pol_alpha_bsu"/>
</dbReference>
<dbReference type="Gene3D" id="3.60.21.60">
    <property type="match status" value="1"/>
</dbReference>
<dbReference type="AlphaFoldDB" id="G0U900"/>
<feature type="region of interest" description="Disordered" evidence="6">
    <location>
        <begin position="92"/>
        <end position="115"/>
    </location>
</feature>
<comment type="similarity">
    <text evidence="2">Belongs to the DNA polymerase alpha subunit B family.</text>
</comment>
<gene>
    <name evidence="8" type="ORF">TVY486_1115660</name>
</gene>
<organism evidence="8">
    <name type="scientific">Trypanosoma vivax (strain Y486)</name>
    <dbReference type="NCBI Taxonomy" id="1055687"/>
    <lineage>
        <taxon>Eukaryota</taxon>
        <taxon>Discoba</taxon>
        <taxon>Euglenozoa</taxon>
        <taxon>Kinetoplastea</taxon>
        <taxon>Metakinetoplastina</taxon>
        <taxon>Trypanosomatida</taxon>
        <taxon>Trypanosomatidae</taxon>
        <taxon>Trypanosoma</taxon>
        <taxon>Duttonella</taxon>
    </lineage>
</organism>
<protein>
    <recommendedName>
        <fullName evidence="3">DNA polymerase alpha subunit B</fullName>
    </recommendedName>
</protein>